<name>A0A6G1WUI8_9HYPH</name>
<comment type="caution">
    <text evidence="1">The sequence shown here is derived from an EMBL/GenBank/DDBJ whole genome shotgun (WGS) entry which is preliminary data.</text>
</comment>
<dbReference type="AlphaFoldDB" id="A0A6G1WUI8"/>
<evidence type="ECO:0000313" key="1">
    <source>
        <dbReference type="EMBL" id="MQW73275.1"/>
    </source>
</evidence>
<protein>
    <recommendedName>
        <fullName evidence="2">Integrase</fullName>
    </recommendedName>
</protein>
<gene>
    <name evidence="1" type="ORF">GHJ91_30530</name>
</gene>
<dbReference type="EMBL" id="WISB01000200">
    <property type="protein sequence ID" value="MQW73275.1"/>
    <property type="molecule type" value="Genomic_DNA"/>
</dbReference>
<accession>A0A6G1WUI8</accession>
<sequence>MVDNPRAAGSDSQAVHRRAEHLDALDAILPFDRRDQLAALLTDDDVATLKHLAQEGMGENTLRALASDLG</sequence>
<reference evidence="1" key="1">
    <citation type="journal article" date="2013" name="Genome Biol.">
        <title>Comparative genomics of the core and accessory genomes of 48 Sinorhizobium strains comprising five genospecies.</title>
        <authorList>
            <person name="Sugawara M."/>
            <person name="Epstein B."/>
            <person name="Badgley B.D."/>
            <person name="Unno T."/>
            <person name="Xu L."/>
            <person name="Reese J."/>
            <person name="Gyaneshwar P."/>
            <person name="Denny R."/>
            <person name="Mudge J."/>
            <person name="Bharti A.K."/>
            <person name="Farmer A.D."/>
            <person name="May G.D."/>
            <person name="Woodward J.E."/>
            <person name="Medigue C."/>
            <person name="Vallenet D."/>
            <person name="Lajus A."/>
            <person name="Rouy Z."/>
            <person name="Martinez-Vaz B."/>
            <person name="Tiffin P."/>
            <person name="Young N.D."/>
            <person name="Sadowsky M.J."/>
        </authorList>
    </citation>
    <scope>NUCLEOTIDE SEQUENCE</scope>
    <source>
        <strain evidence="1">M1</strain>
    </source>
</reference>
<organism evidence="1">
    <name type="scientific">Sinorhizobium medicae</name>
    <dbReference type="NCBI Taxonomy" id="110321"/>
    <lineage>
        <taxon>Bacteria</taxon>
        <taxon>Pseudomonadati</taxon>
        <taxon>Pseudomonadota</taxon>
        <taxon>Alphaproteobacteria</taxon>
        <taxon>Hyphomicrobiales</taxon>
        <taxon>Rhizobiaceae</taxon>
        <taxon>Sinorhizobium/Ensifer group</taxon>
        <taxon>Sinorhizobium</taxon>
    </lineage>
</organism>
<proteinExistence type="predicted"/>
<evidence type="ECO:0008006" key="2">
    <source>
        <dbReference type="Google" id="ProtNLM"/>
    </source>
</evidence>